<dbReference type="InterPro" id="IPR017096">
    <property type="entry name" value="BTB-kelch_protein"/>
</dbReference>
<dbReference type="Gene3D" id="2.120.10.80">
    <property type="entry name" value="Kelch-type beta propeller"/>
    <property type="match status" value="1"/>
</dbReference>
<dbReference type="PRINTS" id="PR00501">
    <property type="entry name" value="KELCHREPEAT"/>
</dbReference>
<proteinExistence type="predicted"/>
<dbReference type="InterPro" id="IPR011043">
    <property type="entry name" value="Gal_Oxase/kelch_b-propeller"/>
</dbReference>
<dbReference type="SUPFAM" id="SSF50965">
    <property type="entry name" value="Galactose oxidase, central domain"/>
    <property type="match status" value="1"/>
</dbReference>
<dbReference type="KEGG" id="api:100168387"/>
<keyword evidence="6" id="KW-0009">Actin-binding</keyword>
<evidence type="ECO:0000256" key="5">
    <source>
        <dbReference type="ARBA" id="ARBA00022786"/>
    </source>
</evidence>
<evidence type="ECO:0000256" key="2">
    <source>
        <dbReference type="ARBA" id="ARBA00013699"/>
    </source>
</evidence>
<dbReference type="PANTHER" id="PTHR24412">
    <property type="entry name" value="KELCH PROTEIN"/>
    <property type="match status" value="1"/>
</dbReference>
<dbReference type="PROSITE" id="PS50097">
    <property type="entry name" value="BTB"/>
    <property type="match status" value="1"/>
</dbReference>
<dbReference type="Pfam" id="PF24681">
    <property type="entry name" value="Kelch_KLHDC2_KLHL20_DRC7"/>
    <property type="match status" value="1"/>
</dbReference>
<dbReference type="InterPro" id="IPR015915">
    <property type="entry name" value="Kelch-typ_b-propeller"/>
</dbReference>
<evidence type="ECO:0000256" key="4">
    <source>
        <dbReference type="ARBA" id="ARBA00022737"/>
    </source>
</evidence>
<evidence type="ECO:0000259" key="8">
    <source>
        <dbReference type="PROSITE" id="PS50097"/>
    </source>
</evidence>
<dbReference type="OrthoDB" id="45365at2759"/>
<dbReference type="Pfam" id="PF01344">
    <property type="entry name" value="Kelch_1"/>
    <property type="match status" value="2"/>
</dbReference>
<evidence type="ECO:0000256" key="6">
    <source>
        <dbReference type="ARBA" id="ARBA00023203"/>
    </source>
</evidence>
<dbReference type="Gene3D" id="3.30.710.10">
    <property type="entry name" value="Potassium Channel Kv1.1, Chain A"/>
    <property type="match status" value="1"/>
</dbReference>
<dbReference type="GO" id="GO:0003779">
    <property type="term" value="F:actin binding"/>
    <property type="evidence" value="ECO:0007669"/>
    <property type="project" value="UniProtKB-KW"/>
</dbReference>
<dbReference type="Gene3D" id="1.25.40.420">
    <property type="match status" value="1"/>
</dbReference>
<dbReference type="Pfam" id="PF00651">
    <property type="entry name" value="BTB"/>
    <property type="match status" value="1"/>
</dbReference>
<dbReference type="SUPFAM" id="SSF54695">
    <property type="entry name" value="POZ domain"/>
    <property type="match status" value="1"/>
</dbReference>
<feature type="domain" description="BTB" evidence="8">
    <location>
        <begin position="42"/>
        <end position="109"/>
    </location>
</feature>
<keyword evidence="5" id="KW-0833">Ubl conjugation pathway</keyword>
<dbReference type="FunFam" id="1.25.40.420:FF:000001">
    <property type="entry name" value="Kelch-like family member 12"/>
    <property type="match status" value="1"/>
</dbReference>
<dbReference type="SUPFAM" id="SSF117281">
    <property type="entry name" value="Kelch motif"/>
    <property type="match status" value="1"/>
</dbReference>
<reference evidence="10" key="1">
    <citation type="submission" date="2010-06" db="EMBL/GenBank/DDBJ databases">
        <authorList>
            <person name="Jiang H."/>
            <person name="Abraham K."/>
            <person name="Ali S."/>
            <person name="Alsbrooks S.L."/>
            <person name="Anim B.N."/>
            <person name="Anosike U.S."/>
            <person name="Attaway T."/>
            <person name="Bandaranaike D.P."/>
            <person name="Battles P.K."/>
            <person name="Bell S.N."/>
            <person name="Bell A.V."/>
            <person name="Beltran B."/>
            <person name="Bickham C."/>
            <person name="Bustamante Y."/>
            <person name="Caleb T."/>
            <person name="Canada A."/>
            <person name="Cardenas V."/>
            <person name="Carter K."/>
            <person name="Chacko J."/>
            <person name="Chandrabose M.N."/>
            <person name="Chavez D."/>
            <person name="Chavez A."/>
            <person name="Chen L."/>
            <person name="Chu H.-S."/>
            <person name="Claassen K.J."/>
            <person name="Cockrell R."/>
            <person name="Collins M."/>
            <person name="Cooper J.A."/>
            <person name="Cree A."/>
            <person name="Curry S.M."/>
            <person name="Da Y."/>
            <person name="Dao M.D."/>
            <person name="Das B."/>
            <person name="Davila M.-L."/>
            <person name="Davy-Carroll L."/>
            <person name="Denson S."/>
            <person name="Dinh H."/>
            <person name="Ebong V.E."/>
            <person name="Edwards J.R."/>
            <person name="Egan A."/>
            <person name="El-Daye J."/>
            <person name="Escobedo L."/>
            <person name="Fernandez S."/>
            <person name="Fernando P.R."/>
            <person name="Flagg N."/>
            <person name="Forbes L.D."/>
            <person name="Fowler R.G."/>
            <person name="Fu Q."/>
            <person name="Gabisi R.A."/>
            <person name="Ganer J."/>
            <person name="Garbino Pronczuk A."/>
            <person name="Garcia R.M."/>
            <person name="Garner T."/>
            <person name="Garrett T.E."/>
            <person name="Gonzalez D.A."/>
            <person name="Hamid H."/>
            <person name="Hawkins E.S."/>
            <person name="Hirani K."/>
            <person name="Hogues M.E."/>
            <person name="Hollins B."/>
            <person name="Hsiao C.-H."/>
            <person name="Jabil R."/>
            <person name="James M.L."/>
            <person name="Jhangiani S.N."/>
            <person name="Johnson B."/>
            <person name="Johnson Q."/>
            <person name="Joshi V."/>
            <person name="Kalu J.B."/>
            <person name="Kam C."/>
            <person name="Kashfia A."/>
            <person name="Keebler J."/>
            <person name="Kisamo H."/>
            <person name="Kovar C.L."/>
            <person name="Lago L.A."/>
            <person name="Lai C.-Y."/>
            <person name="Laidlaw J."/>
            <person name="Lara F."/>
            <person name="Le T.-K."/>
            <person name="Lee S.L."/>
            <person name="Legall F.H."/>
            <person name="Lemon S.J."/>
            <person name="Lewis L.R."/>
            <person name="Li B."/>
            <person name="Liu Y."/>
            <person name="Liu Y.-S."/>
            <person name="Lopez J."/>
            <person name="Lozado R.J."/>
            <person name="Lu J."/>
            <person name="Madu R.C."/>
            <person name="Maheshwari M."/>
            <person name="Maheshwari R."/>
            <person name="Malloy K."/>
            <person name="Martinez E."/>
            <person name="Mathew T."/>
            <person name="Mercado I.C."/>
            <person name="Mercado C."/>
            <person name="Meyer B."/>
            <person name="Montgomery K."/>
            <person name="Morgan M.B."/>
            <person name="Munidasa M."/>
            <person name="Nazareth L.V."/>
            <person name="Nelson J."/>
            <person name="Ng B.M."/>
            <person name="Nguyen N.B."/>
            <person name="Nguyen P.Q."/>
            <person name="Nguyen T."/>
            <person name="Obregon M."/>
            <person name="Okwuonu G.O."/>
            <person name="Onwere C.G."/>
            <person name="Orozco G."/>
            <person name="Parra A."/>
            <person name="Patel S."/>
            <person name="Patil S."/>
            <person name="Perez A."/>
            <person name="Perez Y."/>
            <person name="Pham C."/>
            <person name="Primus E.L."/>
            <person name="Pu L.-L."/>
            <person name="Puazo M."/>
            <person name="Qin X."/>
            <person name="Quiroz J.B."/>
            <person name="Reese J."/>
            <person name="Richards S."/>
            <person name="Rives C.M."/>
            <person name="Robberts R."/>
            <person name="Ruiz S.J."/>
            <person name="Ruiz M.J."/>
            <person name="Santibanez J."/>
            <person name="Schneider B.W."/>
            <person name="Sisson I."/>
            <person name="Smith M."/>
            <person name="Sodergren E."/>
            <person name="Song X.-Z."/>
            <person name="Song B.B."/>
            <person name="Summersgill H."/>
            <person name="Thelus R."/>
            <person name="Thornton R.D."/>
            <person name="Trejos Z.Y."/>
            <person name="Usmani K."/>
            <person name="Vattathil S."/>
            <person name="Villasana D."/>
            <person name="Walker D.L."/>
            <person name="Wang S."/>
            <person name="Wang K."/>
            <person name="White C.S."/>
            <person name="Williams A.C."/>
            <person name="Williamson J."/>
            <person name="Wilson K."/>
            <person name="Woghiren I.O."/>
            <person name="Woodworth J.R."/>
            <person name="Worley K.C."/>
            <person name="Wright R.A."/>
            <person name="Wu W."/>
            <person name="Young L."/>
            <person name="Zhang L."/>
            <person name="Zhang J."/>
            <person name="Zhu Y."/>
            <person name="Muzny D.M."/>
            <person name="Weinstock G."/>
            <person name="Gibbs R.A."/>
        </authorList>
    </citation>
    <scope>NUCLEOTIDE SEQUENCE [LARGE SCALE GENOMIC DNA]</scope>
    <source>
        <strain evidence="10">LSR1</strain>
    </source>
</reference>
<evidence type="ECO:0000313" key="9">
    <source>
        <dbReference type="EnsemblMetazoa" id="XP_029346396.1"/>
    </source>
</evidence>
<evidence type="ECO:0000313" key="10">
    <source>
        <dbReference type="Proteomes" id="UP000007819"/>
    </source>
</evidence>
<evidence type="ECO:0000256" key="7">
    <source>
        <dbReference type="ARBA" id="ARBA00043912"/>
    </source>
</evidence>
<evidence type="ECO:0000256" key="3">
    <source>
        <dbReference type="ARBA" id="ARBA00022441"/>
    </source>
</evidence>
<dbReference type="EnsemblMetazoa" id="XM_029490536.1">
    <property type="protein sequence ID" value="XP_029346396.1"/>
    <property type="gene ID" value="LOC100168387"/>
</dbReference>
<comment type="pathway">
    <text evidence="1">Protein modification; protein ubiquitination.</text>
</comment>
<dbReference type="InterPro" id="IPR011705">
    <property type="entry name" value="BACK"/>
</dbReference>
<name>A0A8R2NRG8_ACYPI</name>
<organism evidence="9 10">
    <name type="scientific">Acyrthosiphon pisum</name>
    <name type="common">Pea aphid</name>
    <dbReference type="NCBI Taxonomy" id="7029"/>
    <lineage>
        <taxon>Eukaryota</taxon>
        <taxon>Metazoa</taxon>
        <taxon>Ecdysozoa</taxon>
        <taxon>Arthropoda</taxon>
        <taxon>Hexapoda</taxon>
        <taxon>Insecta</taxon>
        <taxon>Pterygota</taxon>
        <taxon>Neoptera</taxon>
        <taxon>Paraneoptera</taxon>
        <taxon>Hemiptera</taxon>
        <taxon>Sternorrhyncha</taxon>
        <taxon>Aphidomorpha</taxon>
        <taxon>Aphidoidea</taxon>
        <taxon>Aphididae</taxon>
        <taxon>Macrosiphini</taxon>
        <taxon>Acyrthosiphon</taxon>
    </lineage>
</organism>
<dbReference type="Pfam" id="PF07707">
    <property type="entry name" value="BACK"/>
    <property type="match status" value="1"/>
</dbReference>
<comment type="function">
    <text evidence="7">Probable substrate-specific adapter of an E3 ubiquitin-protein ligase complex which mediates the ubiquitination and subsequent proteasomal degradation of target proteins. May have a role in synapse differentiation and growth.</text>
</comment>
<dbReference type="InterPro" id="IPR006652">
    <property type="entry name" value="Kelch_1"/>
</dbReference>
<dbReference type="PIRSF" id="PIRSF037037">
    <property type="entry name" value="Kelch-like_protein_gigaxonin"/>
    <property type="match status" value="1"/>
</dbReference>
<dbReference type="AlphaFoldDB" id="A0A8R2NRG8"/>
<dbReference type="InterPro" id="IPR011333">
    <property type="entry name" value="SKP1/BTB/POZ_sf"/>
</dbReference>
<reference evidence="9" key="2">
    <citation type="submission" date="2022-06" db="UniProtKB">
        <authorList>
            <consortium name="EnsemblMetazoa"/>
        </authorList>
    </citation>
    <scope>IDENTIFICATION</scope>
</reference>
<dbReference type="EnsemblMetazoa" id="XM_008183722.3">
    <property type="protein sequence ID" value="XP_008181944.1"/>
    <property type="gene ID" value="LOC100168387"/>
</dbReference>
<keyword evidence="10" id="KW-1185">Reference proteome</keyword>
<accession>A0A8R2NRG8</accession>
<dbReference type="RefSeq" id="XP_008181944.1">
    <property type="nucleotide sequence ID" value="XM_008183722.2"/>
</dbReference>
<dbReference type="InterPro" id="IPR000210">
    <property type="entry name" value="BTB/POZ_dom"/>
</dbReference>
<dbReference type="SMART" id="SM00225">
    <property type="entry name" value="BTB"/>
    <property type="match status" value="1"/>
</dbReference>
<dbReference type="Proteomes" id="UP000007819">
    <property type="component" value="Chromosome A2"/>
</dbReference>
<dbReference type="GeneID" id="100168387"/>
<dbReference type="SMART" id="SM00612">
    <property type="entry name" value="Kelch"/>
    <property type="match status" value="6"/>
</dbReference>
<sequence>MQNTKQISEPSQCDQAKYEYKKTSYTEIYKVLQTLRQDEALCDIKLETDDGGVIFGHKVVLASASPYFLAMFTNFLEKDQDLVAIRQLDSGALHLLIDFIYSGKISITETNVQILLPASNLLQLQEVKNACCDFLQAQLCPTNVIGIIALADLHSCTKLLTSSELYFQQHFSDVVEGDEFLSLSSEQIVKLIASDELIAPSEEKIFESVIQWVEHDLDSRKQILPQLMEHVRLPLTSKDYILKNVVDEPLLNNCFKCKDYILEALRFHLLKSEEIITIPHNIRTKPRQPGGTHKVILVVGGSGTDLFHDVLDSTEWYDPKNNQWQTGPKMITPRYAVRLAVVNDNFVLCLGGRNSESTLQSVDGIDLYSDSPHWRPTYDMLSKRWGFAVGVINNYIFVVGGHAEYSFLNSAEVFNCRTQEWHTISNMSTKRAGHGLGVLNNLLYAVGGFDSEHELNSVECYHPSLNKWTPITDMCVRRSAVGVGVLNGIIYAVGGWDGHQVWSSVEAYSPSTGVWSTIPDMHLSRRGAGVAVLGGLLYVVGGQDRASVLDSVEYYNPKTNTWTMITASMNVARSFAGAVAIDVPRYFKTC</sequence>
<dbReference type="PANTHER" id="PTHR24412:SF466">
    <property type="entry name" value="RING CANAL KELCH PROTEIN"/>
    <property type="match status" value="1"/>
</dbReference>
<keyword evidence="4" id="KW-0677">Repeat</keyword>
<protein>
    <recommendedName>
        <fullName evidence="2">Kelch-like protein diablo</fullName>
    </recommendedName>
</protein>
<evidence type="ECO:0000256" key="1">
    <source>
        <dbReference type="ARBA" id="ARBA00004906"/>
    </source>
</evidence>
<keyword evidence="3" id="KW-0880">Kelch repeat</keyword>
<dbReference type="SMART" id="SM00875">
    <property type="entry name" value="BACK"/>
    <property type="match status" value="1"/>
</dbReference>